<dbReference type="InterPro" id="IPR000719">
    <property type="entry name" value="Prot_kinase_dom"/>
</dbReference>
<sequence length="396" mass="45300">MKLFKFLLIMIYLPGSFAGCFNSKLAGKDDKDQEIGMTQHGKGGGSKRHDVKKHGKDVASTSHGAVNTCHCKQNNINYDSFVNLTTPENENIELNTIVEMGKGGFGEVSHAYWPTNNSCVALKVSTVDLQMDEGYRNFRKFLIKNEVEVLNYFSNEVDEKESTFIIKIYRNVEIVENTEWKMYTLMELGGQTLIDYVYQKFQTEGITQKLLIEAIKGAGRALNQFHQHAVHLDVKANNFVVSPNQDDHYVIAFKLIDFNASVLLEGEDSKSFPAYGTLIFKAPEIREDDIHTDVTVTRKADVWAFGLMIYGLFYNKNQNFTSMDKKENRYVRLDKELEKYRENVNANTKLDRVIKGCIRIDPETRPSILDILKFLNNKLEAFEYEGDVGREDLGME</sequence>
<organism evidence="4 5">
    <name type="scientific">Meloidogyne enterolobii</name>
    <name type="common">Root-knot nematode worm</name>
    <name type="synonym">Meloidogyne mayaguensis</name>
    <dbReference type="NCBI Taxonomy" id="390850"/>
    <lineage>
        <taxon>Eukaryota</taxon>
        <taxon>Metazoa</taxon>
        <taxon>Ecdysozoa</taxon>
        <taxon>Nematoda</taxon>
        <taxon>Chromadorea</taxon>
        <taxon>Rhabditida</taxon>
        <taxon>Tylenchina</taxon>
        <taxon>Tylenchomorpha</taxon>
        <taxon>Tylenchoidea</taxon>
        <taxon>Meloidogynidae</taxon>
        <taxon>Meloidogyninae</taxon>
        <taxon>Meloidogyne</taxon>
    </lineage>
</organism>
<gene>
    <name evidence="4" type="ORF">MENT_LOCUS12744</name>
</gene>
<dbReference type="Proteomes" id="UP000580250">
    <property type="component" value="Unassembled WGS sequence"/>
</dbReference>
<keyword evidence="2" id="KW-0732">Signal</keyword>
<dbReference type="AlphaFoldDB" id="A0A6V7UGM0"/>
<feature type="chain" id="PRO_5028299850" description="Protein kinase domain-containing protein" evidence="2">
    <location>
        <begin position="19"/>
        <end position="396"/>
    </location>
</feature>
<comment type="caution">
    <text evidence="4">The sequence shown here is derived from an EMBL/GenBank/DDBJ whole genome shotgun (WGS) entry which is preliminary data.</text>
</comment>
<evidence type="ECO:0000256" key="1">
    <source>
        <dbReference type="SAM" id="MobiDB-lite"/>
    </source>
</evidence>
<dbReference type="OrthoDB" id="20524at2759"/>
<dbReference type="SMART" id="SM00220">
    <property type="entry name" value="S_TKc"/>
    <property type="match status" value="1"/>
</dbReference>
<reference evidence="4 5" key="1">
    <citation type="submission" date="2020-08" db="EMBL/GenBank/DDBJ databases">
        <authorList>
            <person name="Koutsovoulos G."/>
            <person name="Danchin GJ E."/>
        </authorList>
    </citation>
    <scope>NUCLEOTIDE SEQUENCE [LARGE SCALE GENOMIC DNA]</scope>
</reference>
<dbReference type="Pfam" id="PF00069">
    <property type="entry name" value="Pkinase"/>
    <property type="match status" value="1"/>
</dbReference>
<dbReference type="PANTHER" id="PTHR24362">
    <property type="entry name" value="SERINE/THREONINE-PROTEIN KINASE NEK"/>
    <property type="match status" value="1"/>
</dbReference>
<feature type="region of interest" description="Disordered" evidence="1">
    <location>
        <begin position="32"/>
        <end position="52"/>
    </location>
</feature>
<dbReference type="PROSITE" id="PS51257">
    <property type="entry name" value="PROKAR_LIPOPROTEIN"/>
    <property type="match status" value="1"/>
</dbReference>
<dbReference type="PANTHER" id="PTHR24362:SF309">
    <property type="entry name" value="PROTEIN KINASE DOMAIN-CONTAINING PROTEIN"/>
    <property type="match status" value="1"/>
</dbReference>
<dbReference type="InterPro" id="IPR011009">
    <property type="entry name" value="Kinase-like_dom_sf"/>
</dbReference>
<feature type="domain" description="Protein kinase" evidence="3">
    <location>
        <begin position="94"/>
        <end position="379"/>
    </location>
</feature>
<evidence type="ECO:0000256" key="2">
    <source>
        <dbReference type="SAM" id="SignalP"/>
    </source>
</evidence>
<dbReference type="GO" id="GO:0004672">
    <property type="term" value="F:protein kinase activity"/>
    <property type="evidence" value="ECO:0007669"/>
    <property type="project" value="InterPro"/>
</dbReference>
<accession>A0A6V7UGM0</accession>
<dbReference type="EMBL" id="CAJEWN010000067">
    <property type="protein sequence ID" value="CAD2157670.1"/>
    <property type="molecule type" value="Genomic_DNA"/>
</dbReference>
<evidence type="ECO:0000313" key="5">
    <source>
        <dbReference type="Proteomes" id="UP000580250"/>
    </source>
</evidence>
<dbReference type="SUPFAM" id="SSF56112">
    <property type="entry name" value="Protein kinase-like (PK-like)"/>
    <property type="match status" value="1"/>
</dbReference>
<evidence type="ECO:0000259" key="3">
    <source>
        <dbReference type="PROSITE" id="PS50011"/>
    </source>
</evidence>
<feature type="signal peptide" evidence="2">
    <location>
        <begin position="1"/>
        <end position="18"/>
    </location>
</feature>
<dbReference type="Gene3D" id="1.10.510.10">
    <property type="entry name" value="Transferase(Phosphotransferase) domain 1"/>
    <property type="match status" value="1"/>
</dbReference>
<dbReference type="PROSITE" id="PS50011">
    <property type="entry name" value="PROTEIN_KINASE_DOM"/>
    <property type="match status" value="1"/>
</dbReference>
<dbReference type="GO" id="GO:0005524">
    <property type="term" value="F:ATP binding"/>
    <property type="evidence" value="ECO:0007669"/>
    <property type="project" value="InterPro"/>
</dbReference>
<proteinExistence type="predicted"/>
<evidence type="ECO:0000313" key="4">
    <source>
        <dbReference type="EMBL" id="CAD2157670.1"/>
    </source>
</evidence>
<dbReference type="CDD" id="cd00180">
    <property type="entry name" value="PKc"/>
    <property type="match status" value="1"/>
</dbReference>
<protein>
    <recommendedName>
        <fullName evidence="3">Protein kinase domain-containing protein</fullName>
    </recommendedName>
</protein>
<name>A0A6V7UGM0_MELEN</name>